<accession>A0ACC2LK04</accession>
<name>A0ACC2LK04_PERAE</name>
<comment type="caution">
    <text evidence="1">The sequence shown here is derived from an EMBL/GenBank/DDBJ whole genome shotgun (WGS) entry which is preliminary data.</text>
</comment>
<protein>
    <submittedName>
        <fullName evidence="1">Uncharacterized protein</fullName>
    </submittedName>
</protein>
<proteinExistence type="predicted"/>
<keyword evidence="2" id="KW-1185">Reference proteome</keyword>
<reference evidence="1 2" key="1">
    <citation type="journal article" date="2022" name="Hortic Res">
        <title>A haplotype resolved chromosomal level avocado genome allows analysis of novel avocado genes.</title>
        <authorList>
            <person name="Nath O."/>
            <person name="Fletcher S.J."/>
            <person name="Hayward A."/>
            <person name="Shaw L.M."/>
            <person name="Masouleh A.K."/>
            <person name="Furtado A."/>
            <person name="Henry R.J."/>
            <person name="Mitter N."/>
        </authorList>
    </citation>
    <scope>NUCLEOTIDE SEQUENCE [LARGE SCALE GENOMIC DNA]</scope>
    <source>
        <strain evidence="2">cv. Hass</strain>
    </source>
</reference>
<evidence type="ECO:0000313" key="2">
    <source>
        <dbReference type="Proteomes" id="UP001234297"/>
    </source>
</evidence>
<evidence type="ECO:0000313" key="1">
    <source>
        <dbReference type="EMBL" id="KAJ8633478.1"/>
    </source>
</evidence>
<sequence length="1182" mass="130269">MKYPSQHRFPVVSDSPDDWGGGSWTVDCICGVTFDDGAEMVNCDECSVWVHTRCSRFVRGEESFACHKCKSKKAHGDNSKETEVAQLLVDLPTKTIQMDGRSASVQCPQSSPPCPLFKRLWIPMEERVHAHGVPGGDPALFHGMSSVFSSELWKCAGYVPKKFNFQYKEFPWREDGEKDVEKQRVNAKRAEEEDKENAVARGADVLFSLSKETIPYASSMGVVGGLRGYDDGRSGETKSPLKEMKRRDWEKGGLNSGCVQTCVNGEKNQLQPVGLPSGKWKTKELGISKERSGKKKSRNADKEVDGKMIAPDAHRLNILEHGGFKVGNSTDYQDTKSKNDRETEPNYECHLEAPFNSSKPKPTLFTEATAEIFCDGPYKRNFSPEPLVKVENINHQAPIRTGISPRADASGTSLTETKGIGEVSIKGEDLRSAVDGLNHLRDESYIMADLNKGSSSVSVDSQKSKPPDVDQRSATQDVNDICTLPGSNGAVSLSFVRTNDMSKIEACDGDKKRDPELLHSVGDGKPVLVSNSLQHFARFNGEISKNLQVHDMPAANFLSREHNSKDAERVLDLMSCHDTIVEGTISTSDKLHHCEQEYASPLTGWEGCLKPRQAGKCIEKPLKLEARNPSPPAPGLRKLVVGIGKSASSTLVFSKPSISGNSKSMRTVLSPEAIKPTHSRKPHVKSKLSTAHKKDNVAISVPRDVSKQEVPEPVKDCPKSPANCGLKQPHASRTYHSSTSKHSMLDVNVQQMPCSSKESIAQNVAEFLGTVDCSSLSQTQTTSQNKLASSSNQKNEKINQSSFRQSPKEFNHSSSVHPPPSAPVHASATLSDEKFALLLHQELNSSPRVPRAARIRHSLPQLSSPKATSMLVKCTYNSGGKDPILVSRRKNKEMCKDDPHNPHELADGSKKASRFSSSLDQKQEASVFTTDGLIKRDSCNRSPDAVASTKKNVPLKSSTLSGHSSSMEANDQTLSFICSSSRDISDDDVRGVSGSTYTLPGLIDKIMSKDKWMTYEDLCAAVLPYWHNLRKHNAECCAHSSHSQAVLDGLRNRNEWAEFIDRGPKTSSSSKRRKSDADTSAVDSEKEDGKDRPFNRFEGMSIERHGEESHKGKHKPRKRRRLQQQNRVLKEFRKNQKMDAATDEDFGAYSSDGSDRIFSEDENMGARTCDASLCSSDEMGVM</sequence>
<organism evidence="1 2">
    <name type="scientific">Persea americana</name>
    <name type="common">Avocado</name>
    <dbReference type="NCBI Taxonomy" id="3435"/>
    <lineage>
        <taxon>Eukaryota</taxon>
        <taxon>Viridiplantae</taxon>
        <taxon>Streptophyta</taxon>
        <taxon>Embryophyta</taxon>
        <taxon>Tracheophyta</taxon>
        <taxon>Spermatophyta</taxon>
        <taxon>Magnoliopsida</taxon>
        <taxon>Magnoliidae</taxon>
        <taxon>Laurales</taxon>
        <taxon>Lauraceae</taxon>
        <taxon>Persea</taxon>
    </lineage>
</organism>
<dbReference type="Proteomes" id="UP001234297">
    <property type="component" value="Chromosome 8"/>
</dbReference>
<gene>
    <name evidence="1" type="ORF">MRB53_026814</name>
</gene>
<dbReference type="EMBL" id="CM056816">
    <property type="protein sequence ID" value="KAJ8633478.1"/>
    <property type="molecule type" value="Genomic_DNA"/>
</dbReference>